<dbReference type="AlphaFoldDB" id="A0A0J5S0Y2"/>
<dbReference type="InterPro" id="IPR009061">
    <property type="entry name" value="DNA-bd_dom_put_sf"/>
</dbReference>
<proteinExistence type="predicted"/>
<dbReference type="Proteomes" id="UP000036270">
    <property type="component" value="Unassembled WGS sequence"/>
</dbReference>
<dbReference type="SUPFAM" id="SSF46955">
    <property type="entry name" value="Putative DNA-binding domain"/>
    <property type="match status" value="1"/>
</dbReference>
<accession>A0A0J5S0Y2</accession>
<sequence>MAKITFSTYMKPKEVCTLIGIDPATLYRWTKSGQFPQPIRIGSSPRYNAEKVKAFLDSLETSQEAH</sequence>
<organism evidence="2 3">
    <name type="scientific">Muribacter muris</name>
    <dbReference type="NCBI Taxonomy" id="67855"/>
    <lineage>
        <taxon>Bacteria</taxon>
        <taxon>Pseudomonadati</taxon>
        <taxon>Pseudomonadota</taxon>
        <taxon>Gammaproteobacteria</taxon>
        <taxon>Pasteurellales</taxon>
        <taxon>Pasteurellaceae</taxon>
        <taxon>Muribacter</taxon>
    </lineage>
</organism>
<dbReference type="Pfam" id="PF12728">
    <property type="entry name" value="HTH_17"/>
    <property type="match status" value="1"/>
</dbReference>
<evidence type="ECO:0000313" key="3">
    <source>
        <dbReference type="Proteomes" id="UP000036270"/>
    </source>
</evidence>
<evidence type="ECO:0000313" key="2">
    <source>
        <dbReference type="EMBL" id="KMK50517.1"/>
    </source>
</evidence>
<dbReference type="Gene3D" id="1.10.238.160">
    <property type="match status" value="1"/>
</dbReference>
<protein>
    <recommendedName>
        <fullName evidence="1">Helix-turn-helix domain-containing protein</fullName>
    </recommendedName>
</protein>
<dbReference type="InterPro" id="IPR041657">
    <property type="entry name" value="HTH_17"/>
</dbReference>
<keyword evidence="3" id="KW-1185">Reference proteome</keyword>
<name>A0A0J5S0Y2_9PAST</name>
<dbReference type="STRING" id="67855.RO21_11290"/>
<dbReference type="EMBL" id="JWIZ01000094">
    <property type="protein sequence ID" value="KMK50517.1"/>
    <property type="molecule type" value="Genomic_DNA"/>
</dbReference>
<comment type="caution">
    <text evidence="2">The sequence shown here is derived from an EMBL/GenBank/DDBJ whole genome shotgun (WGS) entry which is preliminary data.</text>
</comment>
<feature type="domain" description="Helix-turn-helix" evidence="1">
    <location>
        <begin position="9"/>
        <end position="58"/>
    </location>
</feature>
<dbReference type="RefSeq" id="WP_047977882.1">
    <property type="nucleotide sequence ID" value="NZ_JWIZ01000094.1"/>
</dbReference>
<dbReference type="PATRIC" id="fig|67855.3.peg.2548"/>
<gene>
    <name evidence="2" type="ORF">RO21_11290</name>
</gene>
<evidence type="ECO:0000259" key="1">
    <source>
        <dbReference type="Pfam" id="PF12728"/>
    </source>
</evidence>
<reference evidence="2 3" key="1">
    <citation type="submission" date="2014-12" db="EMBL/GenBank/DDBJ databases">
        <title>Reclassification of Actinobacillus muris as Muribacter muris.</title>
        <authorList>
            <person name="Christensen H."/>
            <person name="Nicklas W."/>
            <person name="Bisgaard M."/>
        </authorList>
    </citation>
    <scope>NUCLEOTIDE SEQUENCE [LARGE SCALE GENOMIC DNA]</scope>
    <source>
        <strain evidence="2 3">Ackerman80-443D</strain>
    </source>
</reference>